<dbReference type="InterPro" id="IPR035903">
    <property type="entry name" value="HesB-like_dom_sf"/>
</dbReference>
<dbReference type="PROSITE" id="PS01152">
    <property type="entry name" value="HESB"/>
    <property type="match status" value="1"/>
</dbReference>
<protein>
    <recommendedName>
        <fullName evidence="1">Core domain-containing protein</fullName>
    </recommendedName>
</protein>
<dbReference type="EMBL" id="MJEH01000006">
    <property type="protein sequence ID" value="OEH93985.1"/>
    <property type="molecule type" value="Genomic_DNA"/>
</dbReference>
<dbReference type="STRING" id="1305675.BFG57_10080"/>
<dbReference type="Pfam" id="PF01521">
    <property type="entry name" value="Fe-S_biosyn"/>
    <property type="match status" value="1"/>
</dbReference>
<evidence type="ECO:0000259" key="1">
    <source>
        <dbReference type="Pfam" id="PF01521"/>
    </source>
</evidence>
<dbReference type="GO" id="GO:0005506">
    <property type="term" value="F:iron ion binding"/>
    <property type="evidence" value="ECO:0007669"/>
    <property type="project" value="TreeGrafter"/>
</dbReference>
<dbReference type="OrthoDB" id="9801228at2"/>
<proteinExistence type="predicted"/>
<evidence type="ECO:0000313" key="3">
    <source>
        <dbReference type="Proteomes" id="UP000095209"/>
    </source>
</evidence>
<dbReference type="PANTHER" id="PTHR43011:SF1">
    <property type="entry name" value="IRON-SULFUR CLUSTER ASSEMBLY 2 HOMOLOG, MITOCHONDRIAL"/>
    <property type="match status" value="1"/>
</dbReference>
<feature type="domain" description="Core" evidence="1">
    <location>
        <begin position="3"/>
        <end position="105"/>
    </location>
</feature>
<dbReference type="GO" id="GO:0016226">
    <property type="term" value="P:iron-sulfur cluster assembly"/>
    <property type="evidence" value="ECO:0007669"/>
    <property type="project" value="InterPro"/>
</dbReference>
<name>A0A1E5LIT2_9BACI</name>
<organism evidence="2 3">
    <name type="scientific">Bacillus solimangrovi</name>
    <dbReference type="NCBI Taxonomy" id="1305675"/>
    <lineage>
        <taxon>Bacteria</taxon>
        <taxon>Bacillati</taxon>
        <taxon>Bacillota</taxon>
        <taxon>Bacilli</taxon>
        <taxon>Bacillales</taxon>
        <taxon>Bacillaceae</taxon>
        <taxon>Bacillus</taxon>
    </lineage>
</organism>
<evidence type="ECO:0000313" key="2">
    <source>
        <dbReference type="EMBL" id="OEH93985.1"/>
    </source>
</evidence>
<accession>A0A1E5LIT2</accession>
<gene>
    <name evidence="2" type="ORF">BFG57_10080</name>
</gene>
<dbReference type="PANTHER" id="PTHR43011">
    <property type="entry name" value="IRON-SULFUR CLUSTER ASSEMBLY 2 HOMOLOG, MITOCHONDRIAL"/>
    <property type="match status" value="1"/>
</dbReference>
<dbReference type="InterPro" id="IPR016092">
    <property type="entry name" value="ATAP"/>
</dbReference>
<dbReference type="InterPro" id="IPR017870">
    <property type="entry name" value="FeS_cluster_insertion_CS"/>
</dbReference>
<dbReference type="Gene3D" id="2.60.300.12">
    <property type="entry name" value="HesB-like domain"/>
    <property type="match status" value="1"/>
</dbReference>
<dbReference type="NCBIfam" id="TIGR00049">
    <property type="entry name" value="iron-sulfur cluster assembly accessory protein"/>
    <property type="match status" value="1"/>
</dbReference>
<reference evidence="2 3" key="1">
    <citation type="submission" date="2016-08" db="EMBL/GenBank/DDBJ databases">
        <title>Genome of Bacillus solimangrovi GH2-4.</title>
        <authorList>
            <person name="Lim S."/>
            <person name="Kim B.-C."/>
        </authorList>
    </citation>
    <scope>NUCLEOTIDE SEQUENCE [LARGE SCALE GENOMIC DNA]</scope>
    <source>
        <strain evidence="2 3">GH2-4</strain>
    </source>
</reference>
<dbReference type="GO" id="GO:0051539">
    <property type="term" value="F:4 iron, 4 sulfur cluster binding"/>
    <property type="evidence" value="ECO:0007669"/>
    <property type="project" value="TreeGrafter"/>
</dbReference>
<sequence>MSMNFTITEAAGHQIKEMIKSEENENTILRVGVNGGGCSGLSYGMGFEQEASETDLQFEQHGIQVVIDKDDAKILEGVIIDYKQNMMGGGFTIDNPNAIATCGCGSSFKTKDNEGTPEEC</sequence>
<dbReference type="RefSeq" id="WP_069715953.1">
    <property type="nucleotide sequence ID" value="NZ_MJEH01000006.1"/>
</dbReference>
<dbReference type="SUPFAM" id="SSF89360">
    <property type="entry name" value="HesB-like domain"/>
    <property type="match status" value="1"/>
</dbReference>
<dbReference type="GO" id="GO:0051537">
    <property type="term" value="F:2 iron, 2 sulfur cluster binding"/>
    <property type="evidence" value="ECO:0007669"/>
    <property type="project" value="TreeGrafter"/>
</dbReference>
<comment type="caution">
    <text evidence="2">The sequence shown here is derived from an EMBL/GenBank/DDBJ whole genome shotgun (WGS) entry which is preliminary data.</text>
</comment>
<keyword evidence="3" id="KW-1185">Reference proteome</keyword>
<dbReference type="AlphaFoldDB" id="A0A1E5LIT2"/>
<dbReference type="InterPro" id="IPR000361">
    <property type="entry name" value="ATAP_core_dom"/>
</dbReference>
<dbReference type="Proteomes" id="UP000095209">
    <property type="component" value="Unassembled WGS sequence"/>
</dbReference>